<evidence type="ECO:0000313" key="1">
    <source>
        <dbReference type="EMBL" id="TDH70170.1"/>
    </source>
</evidence>
<dbReference type="GeneID" id="94345967"/>
<name>A0A976IG27_BRELC</name>
<comment type="caution">
    <text evidence="1">The sequence shown here is derived from an EMBL/GenBank/DDBJ whole genome shotgun (WGS) entry which is preliminary data.</text>
</comment>
<gene>
    <name evidence="1" type="ORF">CCR75_002198</name>
</gene>
<dbReference type="Proteomes" id="UP000294530">
    <property type="component" value="Unassembled WGS sequence"/>
</dbReference>
<sequence>MYSFCLSKESRTFEKDEFDDFVSCSPVARITSFLVEHLLFSSREIDSLAHYEAILKAKISNNERMVFQLSVSSHSTNARSPVDYLDLDVKLKANKASRKFHLIWQRRLREYGHLLS</sequence>
<keyword evidence="2" id="KW-1185">Reference proteome</keyword>
<accession>A0A976IG27</accession>
<proteinExistence type="predicted"/>
<organism evidence="1 2">
    <name type="scientific">Bremia lactucae</name>
    <name type="common">Lettuce downy mildew</name>
    <dbReference type="NCBI Taxonomy" id="4779"/>
    <lineage>
        <taxon>Eukaryota</taxon>
        <taxon>Sar</taxon>
        <taxon>Stramenopiles</taxon>
        <taxon>Oomycota</taxon>
        <taxon>Peronosporomycetes</taxon>
        <taxon>Peronosporales</taxon>
        <taxon>Peronosporaceae</taxon>
        <taxon>Bremia</taxon>
    </lineage>
</organism>
<dbReference type="AlphaFoldDB" id="A0A976IG27"/>
<reference evidence="1 2" key="1">
    <citation type="journal article" date="2021" name="Genome Biol.">
        <title>AFLAP: assembly-free linkage analysis pipeline using k-mers from genome sequencing data.</title>
        <authorList>
            <person name="Fletcher K."/>
            <person name="Zhang L."/>
            <person name="Gil J."/>
            <person name="Han R."/>
            <person name="Cavanaugh K."/>
            <person name="Michelmore R."/>
        </authorList>
    </citation>
    <scope>NUCLEOTIDE SEQUENCE [LARGE SCALE GENOMIC DNA]</scope>
    <source>
        <strain evidence="1 2">SF5</strain>
    </source>
</reference>
<dbReference type="RefSeq" id="XP_067819669.1">
    <property type="nucleotide sequence ID" value="XM_067960296.1"/>
</dbReference>
<protein>
    <submittedName>
        <fullName evidence="1">Uncharacterized protein</fullName>
    </submittedName>
</protein>
<evidence type="ECO:0000313" key="2">
    <source>
        <dbReference type="Proteomes" id="UP000294530"/>
    </source>
</evidence>
<dbReference type="EMBL" id="SHOA02000010">
    <property type="protein sequence ID" value="TDH70170.1"/>
    <property type="molecule type" value="Genomic_DNA"/>
</dbReference>
<dbReference type="KEGG" id="blac:94345967"/>